<dbReference type="PIRSF" id="PIRSF003025">
    <property type="entry name" value="eIF5A"/>
    <property type="match status" value="1"/>
</dbReference>
<dbReference type="GO" id="GO:0043022">
    <property type="term" value="F:ribosome binding"/>
    <property type="evidence" value="ECO:0007669"/>
    <property type="project" value="UniProtKB-UniRule"/>
</dbReference>
<evidence type="ECO:0000256" key="6">
    <source>
        <dbReference type="ARBA" id="ARBA00022884"/>
    </source>
</evidence>
<comment type="function">
    <text evidence="9">Translation factor that promotes translation elongation and termination, particularly upon ribosome stalling at specific amino acid sequence contexts. Binds between the exit (E) and peptidyl (P) site of the ribosome and promotes rescue of stalled ribosome: specifically required for efficient translation of polyproline-containing peptides as well as other motifs that stall the ribosome. Acts as ribosome quality control (RQC) cofactor by joining the RQC complex to facilitate peptidyl transfer during CAT tailing step.</text>
</comment>
<dbReference type="InterPro" id="IPR014722">
    <property type="entry name" value="Rib_uL2_dom2"/>
</dbReference>
<evidence type="ECO:0000256" key="8">
    <source>
        <dbReference type="ARBA" id="ARBA00023071"/>
    </source>
</evidence>
<dbReference type="STRING" id="43700.ENSMALP00000014613"/>
<accession>A0A3Q3J7H3</accession>
<dbReference type="InterPro" id="IPR008991">
    <property type="entry name" value="Translation_prot_SH3-like_sf"/>
</dbReference>
<evidence type="ECO:0000313" key="13">
    <source>
        <dbReference type="Proteomes" id="UP000261600"/>
    </source>
</evidence>
<dbReference type="InterPro" id="IPR001884">
    <property type="entry name" value="IF5A-like"/>
</dbReference>
<evidence type="ECO:0000256" key="2">
    <source>
        <dbReference type="ARBA" id="ARBA00004496"/>
    </source>
</evidence>
<keyword evidence="8 9" id="KW-0385">Hypusine</keyword>
<keyword evidence="5" id="KW-0251">Elongation factor</keyword>
<evidence type="ECO:0000259" key="11">
    <source>
        <dbReference type="Pfam" id="PF21485"/>
    </source>
</evidence>
<keyword evidence="6" id="KW-0694">RNA-binding</keyword>
<evidence type="ECO:0000256" key="5">
    <source>
        <dbReference type="ARBA" id="ARBA00022768"/>
    </source>
</evidence>
<evidence type="ECO:0000313" key="12">
    <source>
        <dbReference type="Ensembl" id="ENSMALP00000014613.1"/>
    </source>
</evidence>
<dbReference type="Pfam" id="PF21485">
    <property type="entry name" value="IF5A-like_N"/>
    <property type="match status" value="1"/>
</dbReference>
<feature type="domain" description="Translation initiation factor 5A C-terminal" evidence="10">
    <location>
        <begin position="77"/>
        <end position="110"/>
    </location>
</feature>
<proteinExistence type="inferred from homology"/>
<reference evidence="12" key="1">
    <citation type="submission" date="2025-08" db="UniProtKB">
        <authorList>
            <consortium name="Ensembl"/>
        </authorList>
    </citation>
    <scope>IDENTIFICATION</scope>
</reference>
<dbReference type="PANTHER" id="PTHR11673">
    <property type="entry name" value="TRANSLATION INITIATION FACTOR 5A FAMILY MEMBER"/>
    <property type="match status" value="1"/>
</dbReference>
<keyword evidence="4" id="KW-0963">Cytoplasm</keyword>
<evidence type="ECO:0000256" key="4">
    <source>
        <dbReference type="ARBA" id="ARBA00022490"/>
    </source>
</evidence>
<dbReference type="GO" id="GO:0003746">
    <property type="term" value="F:translation elongation factor activity"/>
    <property type="evidence" value="ECO:0007669"/>
    <property type="project" value="UniProtKB-UniRule"/>
</dbReference>
<comment type="similarity">
    <text evidence="3 9">Belongs to the eIF-5A family.</text>
</comment>
<dbReference type="GO" id="GO:0045905">
    <property type="term" value="P:positive regulation of translational termination"/>
    <property type="evidence" value="ECO:0007669"/>
    <property type="project" value="UniProtKB-UniRule"/>
</dbReference>
<dbReference type="Pfam" id="PF01287">
    <property type="entry name" value="eIF-5a"/>
    <property type="match status" value="1"/>
</dbReference>
<evidence type="ECO:0000256" key="3">
    <source>
        <dbReference type="ARBA" id="ARBA00006016"/>
    </source>
</evidence>
<comment type="subcellular location">
    <subcellularLocation>
        <location evidence="2">Cytoplasm</location>
    </subcellularLocation>
    <subcellularLocation>
        <location evidence="1">Endoplasmic reticulum membrane</location>
        <topology evidence="1">Peripheral membrane protein</topology>
        <orientation evidence="1">Cytoplasmic side</orientation>
    </subcellularLocation>
</comment>
<dbReference type="Gene3D" id="2.40.50.140">
    <property type="entry name" value="Nucleic acid-binding proteins"/>
    <property type="match status" value="1"/>
</dbReference>
<organism evidence="12 13">
    <name type="scientific">Monopterus albus</name>
    <name type="common">Swamp eel</name>
    <dbReference type="NCBI Taxonomy" id="43700"/>
    <lineage>
        <taxon>Eukaryota</taxon>
        <taxon>Metazoa</taxon>
        <taxon>Chordata</taxon>
        <taxon>Craniata</taxon>
        <taxon>Vertebrata</taxon>
        <taxon>Euteleostomi</taxon>
        <taxon>Actinopterygii</taxon>
        <taxon>Neopterygii</taxon>
        <taxon>Teleostei</taxon>
        <taxon>Neoteleostei</taxon>
        <taxon>Acanthomorphata</taxon>
        <taxon>Anabantaria</taxon>
        <taxon>Synbranchiformes</taxon>
        <taxon>Synbranchidae</taxon>
        <taxon>Monopterus</taxon>
    </lineage>
</organism>
<keyword evidence="13" id="KW-1185">Reference proteome</keyword>
<evidence type="ECO:0000256" key="7">
    <source>
        <dbReference type="ARBA" id="ARBA00022917"/>
    </source>
</evidence>
<dbReference type="Gene3D" id="2.30.30.30">
    <property type="match status" value="1"/>
</dbReference>
<protein>
    <recommendedName>
        <fullName evidence="9">Eukaryotic translation initiation factor 5A</fullName>
        <shortName evidence="9">eIF-5A</shortName>
    </recommendedName>
</protein>
<sequence length="121" mass="13678">MVDDDFTTANSRASTTYPMWCSALRKNGSVMLRGHACKIVDMTTSTNGNHGYVKVHLTGLDIFTKEKFEDFCTSTAKDYQVIIISDDFLTLMDDNEETRDLKVPEGDLGKIRALVLKKSFW</sequence>
<dbReference type="GO" id="GO:0045901">
    <property type="term" value="P:positive regulation of translational elongation"/>
    <property type="evidence" value="ECO:0007669"/>
    <property type="project" value="UniProtKB-UniRule"/>
</dbReference>
<keyword evidence="7 9" id="KW-0648">Protein biosynthesis</keyword>
<evidence type="ECO:0000259" key="10">
    <source>
        <dbReference type="Pfam" id="PF01287"/>
    </source>
</evidence>
<dbReference type="SUPFAM" id="SSF50104">
    <property type="entry name" value="Translation proteins SH3-like domain"/>
    <property type="match status" value="1"/>
</dbReference>
<reference evidence="12" key="2">
    <citation type="submission" date="2025-09" db="UniProtKB">
        <authorList>
            <consortium name="Ensembl"/>
        </authorList>
    </citation>
    <scope>IDENTIFICATION</scope>
</reference>
<dbReference type="FunFam" id="2.30.30.30:FF:000007">
    <property type="entry name" value="Eukaryotic translation initiation factor 5A"/>
    <property type="match status" value="1"/>
</dbReference>
<dbReference type="AlphaFoldDB" id="A0A3Q3J7H3"/>
<evidence type="ECO:0000256" key="1">
    <source>
        <dbReference type="ARBA" id="ARBA00004397"/>
    </source>
</evidence>
<dbReference type="InterPro" id="IPR012340">
    <property type="entry name" value="NA-bd_OB-fold"/>
</dbReference>
<comment type="PTM">
    <text evidence="9">eIF-5A seems to be the only eukaryotic protein to have a hypusine residue which is a post-translational modification of a lysine by the addition of a butylamino group.</text>
</comment>
<dbReference type="Proteomes" id="UP000261600">
    <property type="component" value="Unplaced"/>
</dbReference>
<dbReference type="GO" id="GO:0003723">
    <property type="term" value="F:RNA binding"/>
    <property type="evidence" value="ECO:0007669"/>
    <property type="project" value="UniProtKB-KW"/>
</dbReference>
<dbReference type="GO" id="GO:0005789">
    <property type="term" value="C:endoplasmic reticulum membrane"/>
    <property type="evidence" value="ECO:0007669"/>
    <property type="project" value="UniProtKB-SubCell"/>
</dbReference>
<dbReference type="NCBIfam" id="TIGR00037">
    <property type="entry name" value="eIF_5A"/>
    <property type="match status" value="1"/>
</dbReference>
<feature type="domain" description="Translation initiation factor 5A-like N-terminal" evidence="11">
    <location>
        <begin position="14"/>
        <end position="75"/>
    </location>
</feature>
<dbReference type="InterPro" id="IPR020189">
    <property type="entry name" value="IF5A_C"/>
</dbReference>
<dbReference type="InterPro" id="IPR048670">
    <property type="entry name" value="IF5A-like_N"/>
</dbReference>
<evidence type="ECO:0000256" key="9">
    <source>
        <dbReference type="RuleBase" id="RU362005"/>
    </source>
</evidence>
<dbReference type="Ensembl" id="ENSMALT00000014920.1">
    <property type="protein sequence ID" value="ENSMALP00000014613.1"/>
    <property type="gene ID" value="ENSMALG00000010249.1"/>
</dbReference>
<name>A0A3Q3J7H3_MONAL</name>